<gene>
    <name evidence="1" type="ORF">AAFF_G00145050</name>
</gene>
<proteinExistence type="predicted"/>
<name>A0AAD7T0S5_9TELE</name>
<comment type="caution">
    <text evidence="1">The sequence shown here is derived from an EMBL/GenBank/DDBJ whole genome shotgun (WGS) entry which is preliminary data.</text>
</comment>
<protein>
    <submittedName>
        <fullName evidence="1">Uncharacterized protein</fullName>
    </submittedName>
</protein>
<evidence type="ECO:0000313" key="1">
    <source>
        <dbReference type="EMBL" id="KAJ8412238.1"/>
    </source>
</evidence>
<dbReference type="EMBL" id="JAINUG010000020">
    <property type="protein sequence ID" value="KAJ8412238.1"/>
    <property type="molecule type" value="Genomic_DNA"/>
</dbReference>
<evidence type="ECO:0000313" key="2">
    <source>
        <dbReference type="Proteomes" id="UP001221898"/>
    </source>
</evidence>
<accession>A0AAD7T0S5</accession>
<keyword evidence="2" id="KW-1185">Reference proteome</keyword>
<dbReference type="Proteomes" id="UP001221898">
    <property type="component" value="Unassembled WGS sequence"/>
</dbReference>
<sequence>MRSDFHRCMFHQPGAVYTLHDFSEWLQYECQDFDGQTSDKGQKEKHQQKFEGRASIYKFFNARTIKEAHKEESCLVTATEVLYLDRLIDCSRVLLKVVRVLLHHANCTVDTYAILDDGSERTMLLPAVARKLGLQGTPEDLALRL</sequence>
<dbReference type="AlphaFoldDB" id="A0AAD7T0S5"/>
<organism evidence="1 2">
    <name type="scientific">Aldrovandia affinis</name>
    <dbReference type="NCBI Taxonomy" id="143900"/>
    <lineage>
        <taxon>Eukaryota</taxon>
        <taxon>Metazoa</taxon>
        <taxon>Chordata</taxon>
        <taxon>Craniata</taxon>
        <taxon>Vertebrata</taxon>
        <taxon>Euteleostomi</taxon>
        <taxon>Actinopterygii</taxon>
        <taxon>Neopterygii</taxon>
        <taxon>Teleostei</taxon>
        <taxon>Notacanthiformes</taxon>
        <taxon>Halosauridae</taxon>
        <taxon>Aldrovandia</taxon>
    </lineage>
</organism>
<reference evidence="1" key="1">
    <citation type="journal article" date="2023" name="Science">
        <title>Genome structures resolve the early diversification of teleost fishes.</title>
        <authorList>
            <person name="Parey E."/>
            <person name="Louis A."/>
            <person name="Montfort J."/>
            <person name="Bouchez O."/>
            <person name="Roques C."/>
            <person name="Iampietro C."/>
            <person name="Lluch J."/>
            <person name="Castinel A."/>
            <person name="Donnadieu C."/>
            <person name="Desvignes T."/>
            <person name="Floi Bucao C."/>
            <person name="Jouanno E."/>
            <person name="Wen M."/>
            <person name="Mejri S."/>
            <person name="Dirks R."/>
            <person name="Jansen H."/>
            <person name="Henkel C."/>
            <person name="Chen W.J."/>
            <person name="Zahm M."/>
            <person name="Cabau C."/>
            <person name="Klopp C."/>
            <person name="Thompson A.W."/>
            <person name="Robinson-Rechavi M."/>
            <person name="Braasch I."/>
            <person name="Lecointre G."/>
            <person name="Bobe J."/>
            <person name="Postlethwait J.H."/>
            <person name="Berthelot C."/>
            <person name="Roest Crollius H."/>
            <person name="Guiguen Y."/>
        </authorList>
    </citation>
    <scope>NUCLEOTIDE SEQUENCE</scope>
    <source>
        <strain evidence="1">NC1722</strain>
    </source>
</reference>